<dbReference type="AlphaFoldDB" id="A0A1E4SIV1"/>
<organism evidence="11 12">
    <name type="scientific">Suhomyces tanzawaensis NRRL Y-17324</name>
    <dbReference type="NCBI Taxonomy" id="984487"/>
    <lineage>
        <taxon>Eukaryota</taxon>
        <taxon>Fungi</taxon>
        <taxon>Dikarya</taxon>
        <taxon>Ascomycota</taxon>
        <taxon>Saccharomycotina</taxon>
        <taxon>Pichiomycetes</taxon>
        <taxon>Debaryomycetaceae</taxon>
        <taxon>Suhomyces</taxon>
    </lineage>
</organism>
<gene>
    <name evidence="11" type="ORF">CANTADRAFT_90526</name>
</gene>
<keyword evidence="5" id="KW-0963">Cytoplasm</keyword>
<evidence type="ECO:0000256" key="1">
    <source>
        <dbReference type="ARBA" id="ARBA00004123"/>
    </source>
</evidence>
<dbReference type="GO" id="GO:0006397">
    <property type="term" value="P:mRNA processing"/>
    <property type="evidence" value="ECO:0007669"/>
    <property type="project" value="UniProtKB-KW"/>
</dbReference>
<feature type="compositionally biased region" description="Gly residues" evidence="9">
    <location>
        <begin position="40"/>
        <end position="52"/>
    </location>
</feature>
<feature type="compositionally biased region" description="Acidic residues" evidence="9">
    <location>
        <begin position="406"/>
        <end position="432"/>
    </location>
</feature>
<keyword evidence="7" id="KW-0508">mRNA splicing</keyword>
<feature type="domain" description="G-patch" evidence="10">
    <location>
        <begin position="763"/>
        <end position="806"/>
    </location>
</feature>
<feature type="compositionally biased region" description="Basic and acidic residues" evidence="9">
    <location>
        <begin position="182"/>
        <end position="195"/>
    </location>
</feature>
<feature type="region of interest" description="Disordered" evidence="9">
    <location>
        <begin position="1"/>
        <end position="80"/>
    </location>
</feature>
<evidence type="ECO:0000259" key="10">
    <source>
        <dbReference type="PROSITE" id="PS50174"/>
    </source>
</evidence>
<evidence type="ECO:0000256" key="2">
    <source>
        <dbReference type="ARBA" id="ARBA00004496"/>
    </source>
</evidence>
<feature type="compositionally biased region" description="Basic residues" evidence="9">
    <location>
        <begin position="1"/>
        <end position="10"/>
    </location>
</feature>
<dbReference type="Proteomes" id="UP000094285">
    <property type="component" value="Unassembled WGS sequence"/>
</dbReference>
<protein>
    <recommendedName>
        <fullName evidence="4">Protein SQS1</fullName>
    </recommendedName>
</protein>
<dbReference type="InterPro" id="IPR000467">
    <property type="entry name" value="G_patch_dom"/>
</dbReference>
<evidence type="ECO:0000256" key="3">
    <source>
        <dbReference type="ARBA" id="ARBA00010306"/>
    </source>
</evidence>
<comment type="subcellular location">
    <subcellularLocation>
        <location evidence="2">Cytoplasm</location>
    </subcellularLocation>
    <subcellularLocation>
        <location evidence="1">Nucleus</location>
    </subcellularLocation>
</comment>
<reference evidence="12" key="1">
    <citation type="submission" date="2016-05" db="EMBL/GenBank/DDBJ databases">
        <title>Comparative genomics of biotechnologically important yeasts.</title>
        <authorList>
            <consortium name="DOE Joint Genome Institute"/>
            <person name="Riley R."/>
            <person name="Haridas S."/>
            <person name="Wolfe K.H."/>
            <person name="Lopes M.R."/>
            <person name="Hittinger C.T."/>
            <person name="Goker M."/>
            <person name="Salamov A."/>
            <person name="Wisecaver J."/>
            <person name="Long T.M."/>
            <person name="Aerts A.L."/>
            <person name="Barry K."/>
            <person name="Choi C."/>
            <person name="Clum A."/>
            <person name="Coughlan A.Y."/>
            <person name="Deshpande S."/>
            <person name="Douglass A.P."/>
            <person name="Hanson S.J."/>
            <person name="Klenk H.-P."/>
            <person name="Labutti K."/>
            <person name="Lapidus A."/>
            <person name="Lindquist E."/>
            <person name="Lipzen A."/>
            <person name="Meier-Kolthoff J.P."/>
            <person name="Ohm R.A."/>
            <person name="Otillar R.P."/>
            <person name="Pangilinan J."/>
            <person name="Peng Y."/>
            <person name="Rokas A."/>
            <person name="Rosa C.A."/>
            <person name="Scheuner C."/>
            <person name="Sibirny A.A."/>
            <person name="Slot J.C."/>
            <person name="Stielow J.B."/>
            <person name="Sun H."/>
            <person name="Kurtzman C.P."/>
            <person name="Blackwell M."/>
            <person name="Grigoriev I.V."/>
            <person name="Jeffries T.W."/>
        </authorList>
    </citation>
    <scope>NUCLEOTIDE SEQUENCE [LARGE SCALE GENOMIC DNA]</scope>
    <source>
        <strain evidence="12">NRRL Y-17324</strain>
    </source>
</reference>
<evidence type="ECO:0000313" key="12">
    <source>
        <dbReference type="Proteomes" id="UP000094285"/>
    </source>
</evidence>
<dbReference type="InterPro" id="IPR051189">
    <property type="entry name" value="Splicing_assoc_domain"/>
</dbReference>
<feature type="region of interest" description="Disordered" evidence="9">
    <location>
        <begin position="182"/>
        <end position="269"/>
    </location>
</feature>
<evidence type="ECO:0000256" key="5">
    <source>
        <dbReference type="ARBA" id="ARBA00022490"/>
    </source>
</evidence>
<dbReference type="OrthoDB" id="21470at2759"/>
<dbReference type="STRING" id="984487.A0A1E4SIV1"/>
<feature type="compositionally biased region" description="Basic and acidic residues" evidence="9">
    <location>
        <begin position="716"/>
        <end position="725"/>
    </location>
</feature>
<proteinExistence type="inferred from homology"/>
<feature type="compositionally biased region" description="Basic residues" evidence="9">
    <location>
        <begin position="26"/>
        <end position="36"/>
    </location>
</feature>
<feature type="compositionally biased region" description="Polar residues" evidence="9">
    <location>
        <begin position="204"/>
        <end position="219"/>
    </location>
</feature>
<evidence type="ECO:0000313" key="11">
    <source>
        <dbReference type="EMBL" id="ODV79436.1"/>
    </source>
</evidence>
<comment type="similarity">
    <text evidence="3">Belongs to the SQS1 family.</text>
</comment>
<evidence type="ECO:0000256" key="9">
    <source>
        <dbReference type="SAM" id="MobiDB-lite"/>
    </source>
</evidence>
<feature type="region of interest" description="Disordered" evidence="9">
    <location>
        <begin position="381"/>
        <end position="432"/>
    </location>
</feature>
<feature type="compositionally biased region" description="Acidic residues" evidence="9">
    <location>
        <begin position="255"/>
        <end position="264"/>
    </location>
</feature>
<dbReference type="CDD" id="cd02646">
    <property type="entry name" value="R3H_G-patch"/>
    <property type="match status" value="1"/>
</dbReference>
<dbReference type="PROSITE" id="PS50174">
    <property type="entry name" value="G_PATCH"/>
    <property type="match status" value="1"/>
</dbReference>
<feature type="region of interest" description="Disordered" evidence="9">
    <location>
        <begin position="346"/>
        <end position="367"/>
    </location>
</feature>
<keyword evidence="6" id="KW-0507">mRNA processing</keyword>
<feature type="region of interest" description="Disordered" evidence="9">
    <location>
        <begin position="712"/>
        <end position="741"/>
    </location>
</feature>
<keyword evidence="8" id="KW-0539">Nucleus</keyword>
<feature type="region of interest" description="Disordered" evidence="9">
    <location>
        <begin position="128"/>
        <end position="149"/>
    </location>
</feature>
<sequence>MPRRNTRGAKGKPSGSRGGNFGRFPSKNKKRNRGKSNNRGGAGGPGQPGNGGEFPELMDLNESMHVPAATSMKSMSKRPGRLMQEAMYTERHHGETMSKSFRDRPIEFVKATEIYDPQRKINELLKRGVKGSNHSSDDQQSSMQIVQESDAIVDIDMSHEAGNDSDLVEFEKFNDYIKKLTDPSKVESPKQDHHSTVKAVPVPQSDTPQPQPESSTFKDINSPHIPPENQELLDILNSPDKPQPKNDTILTFSSDSEDSQDETTPENLSVQNLNINEPEFVIDEQADDQTYVEKPDVSRLIKHTIKHSDASTKDSTTAESHLEHDSILTIGKVSLRTQVGEDGVITTQLPSKNLPDSDLESDSDVSANEGYRDYISSIIRDMRENSDDEDDGYISSTNFDIMASSSEEEDSESDDEDNEDDEDEPEYGFLPEDFEFDVSQISVTNVRYGLLNQLYTRNLDLTGSPDTYQWIDQEEVVDYVILKGVKEHRLGSFLKYITGGLIDQKHEEQPDYSDVYISESDEEEEEIDDDTSQEGDDVSDLIAFTKNQKKSFSIEDIQTQSIQTKGKGRKKQLDLDRFDLDNEIRESLQEQFQIHRENKKNRKLAKEDARIQKGLKSNDLLVKYPYTLHIKDIRDEMELFLHDSNRDSMSFPPLDPHGSKVVSRMAKCYNFGSKRCGPNGIHLYVKLSKSRKTFHYLPRYDEIGHILKQRPIFNRTDQKRPKDEITASDGNSKKDKARGRNKLSMPVIKEGDIVGAAAPEIGKDNIGRQLLEKLGWIKGEGLGAHGNRGISEPLMATMKKSKTGLK</sequence>
<dbReference type="SMART" id="SM00443">
    <property type="entry name" value="G_patch"/>
    <property type="match status" value="1"/>
</dbReference>
<feature type="compositionally biased region" description="Polar residues" evidence="9">
    <location>
        <begin position="132"/>
        <end position="147"/>
    </location>
</feature>
<dbReference type="GO" id="GO:0008380">
    <property type="term" value="P:RNA splicing"/>
    <property type="evidence" value="ECO:0007669"/>
    <property type="project" value="UniProtKB-KW"/>
</dbReference>
<dbReference type="GO" id="GO:0003676">
    <property type="term" value="F:nucleic acid binding"/>
    <property type="evidence" value="ECO:0007669"/>
    <property type="project" value="InterPro"/>
</dbReference>
<dbReference type="PANTHER" id="PTHR14195">
    <property type="entry name" value="G PATCH DOMAIN CONTAINING PROTEIN 2"/>
    <property type="match status" value="1"/>
</dbReference>
<name>A0A1E4SIV1_9ASCO</name>
<dbReference type="GO" id="GO:0005634">
    <property type="term" value="C:nucleus"/>
    <property type="evidence" value="ECO:0007669"/>
    <property type="project" value="UniProtKB-SubCell"/>
</dbReference>
<keyword evidence="12" id="KW-1185">Reference proteome</keyword>
<dbReference type="Pfam" id="PF01585">
    <property type="entry name" value="G-patch"/>
    <property type="match status" value="1"/>
</dbReference>
<dbReference type="RefSeq" id="XP_020064558.1">
    <property type="nucleotide sequence ID" value="XM_020211707.1"/>
</dbReference>
<accession>A0A1E4SIV1</accession>
<evidence type="ECO:0000256" key="6">
    <source>
        <dbReference type="ARBA" id="ARBA00022664"/>
    </source>
</evidence>
<evidence type="ECO:0000256" key="8">
    <source>
        <dbReference type="ARBA" id="ARBA00023242"/>
    </source>
</evidence>
<dbReference type="GeneID" id="30985843"/>
<dbReference type="GO" id="GO:0005737">
    <property type="term" value="C:cytoplasm"/>
    <property type="evidence" value="ECO:0007669"/>
    <property type="project" value="UniProtKB-SubCell"/>
</dbReference>
<dbReference type="EMBL" id="KV453912">
    <property type="protein sequence ID" value="ODV79436.1"/>
    <property type="molecule type" value="Genomic_DNA"/>
</dbReference>
<dbReference type="InterPro" id="IPR034082">
    <property type="entry name" value="R3H_G-patch"/>
</dbReference>
<evidence type="ECO:0000256" key="7">
    <source>
        <dbReference type="ARBA" id="ARBA00023187"/>
    </source>
</evidence>
<evidence type="ECO:0000256" key="4">
    <source>
        <dbReference type="ARBA" id="ARBA00018964"/>
    </source>
</evidence>